<name>A0A8S3K3U6_9BILA</name>
<feature type="region of interest" description="Disordered" evidence="1">
    <location>
        <begin position="1"/>
        <end position="68"/>
    </location>
</feature>
<evidence type="ECO:0000313" key="3">
    <source>
        <dbReference type="Proteomes" id="UP000676336"/>
    </source>
</evidence>
<protein>
    <submittedName>
        <fullName evidence="2">Uncharacterized protein</fullName>
    </submittedName>
</protein>
<organism evidence="2 3">
    <name type="scientific">Rotaria magnacalcarata</name>
    <dbReference type="NCBI Taxonomy" id="392030"/>
    <lineage>
        <taxon>Eukaryota</taxon>
        <taxon>Metazoa</taxon>
        <taxon>Spiralia</taxon>
        <taxon>Gnathifera</taxon>
        <taxon>Rotifera</taxon>
        <taxon>Eurotatoria</taxon>
        <taxon>Bdelloidea</taxon>
        <taxon>Philodinida</taxon>
        <taxon>Philodinidae</taxon>
        <taxon>Rotaria</taxon>
    </lineage>
</organism>
<reference evidence="2" key="1">
    <citation type="submission" date="2021-02" db="EMBL/GenBank/DDBJ databases">
        <authorList>
            <person name="Nowell W R."/>
        </authorList>
    </citation>
    <scope>NUCLEOTIDE SEQUENCE</scope>
</reference>
<sequence length="68" mass="7833">QQPSSLSGIPPLTLKRPLPSDFDHHQCHQNEQQPNQQNSITDELEELYEDDDSIEVIEDNDVSGERYL</sequence>
<feature type="compositionally biased region" description="Low complexity" evidence="1">
    <location>
        <begin position="29"/>
        <end position="38"/>
    </location>
</feature>
<evidence type="ECO:0000256" key="1">
    <source>
        <dbReference type="SAM" id="MobiDB-lite"/>
    </source>
</evidence>
<feature type="compositionally biased region" description="Acidic residues" evidence="1">
    <location>
        <begin position="42"/>
        <end position="62"/>
    </location>
</feature>
<comment type="caution">
    <text evidence="2">The sequence shown here is derived from an EMBL/GenBank/DDBJ whole genome shotgun (WGS) entry which is preliminary data.</text>
</comment>
<dbReference type="AlphaFoldDB" id="A0A8S3K3U6"/>
<accession>A0A8S3K3U6</accession>
<proteinExistence type="predicted"/>
<feature type="non-terminal residue" evidence="2">
    <location>
        <position position="1"/>
    </location>
</feature>
<gene>
    <name evidence="2" type="ORF">SMN809_LOCUS83776</name>
</gene>
<evidence type="ECO:0000313" key="2">
    <source>
        <dbReference type="EMBL" id="CAF5224390.1"/>
    </source>
</evidence>
<dbReference type="Proteomes" id="UP000676336">
    <property type="component" value="Unassembled WGS sequence"/>
</dbReference>
<dbReference type="EMBL" id="CAJOBI010356925">
    <property type="protein sequence ID" value="CAF5224390.1"/>
    <property type="molecule type" value="Genomic_DNA"/>
</dbReference>